<sequence>MRFKDKKVLITGGNSGIGFVTAKLMIQEGAKVAITGRDQNTLDSAQIELGENAIAIKADILDPKERENAIRIIQEKFGELDALFANAGIIKPSPLGATSEEDFNQVLHTNLTGAFFTVQAALPLLKKGSSVVLNGSVMSVIGSGGSSAYAASKAGVRAMSRVLATELGSKGIRVNVVVPGATKTPIWGQETPATQARLQAITRSIPMARIGEPEEIAKAVLFLASDDSSYIQGTELVVDGGATGSSAGAPIYLGK</sequence>
<dbReference type="PROSITE" id="PS00061">
    <property type="entry name" value="ADH_SHORT"/>
    <property type="match status" value="1"/>
</dbReference>
<organism evidence="4 7">
    <name type="scientific">Leptospira langatensis</name>
    <dbReference type="NCBI Taxonomy" id="2484983"/>
    <lineage>
        <taxon>Bacteria</taxon>
        <taxon>Pseudomonadati</taxon>
        <taxon>Spirochaetota</taxon>
        <taxon>Spirochaetia</taxon>
        <taxon>Leptospirales</taxon>
        <taxon>Leptospiraceae</taxon>
        <taxon>Leptospira</taxon>
    </lineage>
</organism>
<evidence type="ECO:0000313" key="4">
    <source>
        <dbReference type="EMBL" id="TGJ98445.1"/>
    </source>
</evidence>
<dbReference type="PRINTS" id="PR00081">
    <property type="entry name" value="GDHRDH"/>
</dbReference>
<reference evidence="5" key="1">
    <citation type="submission" date="2018-10" db="EMBL/GenBank/DDBJ databases">
        <authorList>
            <person name="Vincent A.T."/>
            <person name="Schiettekatte O."/>
            <person name="Bourhy P."/>
            <person name="Veyrier F.J."/>
            <person name="Picardeau M."/>
        </authorList>
    </citation>
    <scope>NUCLEOTIDE SEQUENCE</scope>
    <source>
        <strain evidence="5">201702690</strain>
    </source>
</reference>
<keyword evidence="6" id="KW-1185">Reference proteome</keyword>
<evidence type="ECO:0000259" key="3">
    <source>
        <dbReference type="SMART" id="SM00822"/>
    </source>
</evidence>
<dbReference type="InterPro" id="IPR002347">
    <property type="entry name" value="SDR_fam"/>
</dbReference>
<dbReference type="InterPro" id="IPR020904">
    <property type="entry name" value="Sc_DH/Rdtase_CS"/>
</dbReference>
<dbReference type="CDD" id="cd05233">
    <property type="entry name" value="SDR_c"/>
    <property type="match status" value="1"/>
</dbReference>
<comment type="caution">
    <text evidence="4">The sequence shown here is derived from an EMBL/GenBank/DDBJ whole genome shotgun (WGS) entry which is preliminary data.</text>
</comment>
<dbReference type="PANTHER" id="PTHR43669:SF3">
    <property type="entry name" value="ALCOHOL DEHYDROGENASE, PUTATIVE (AFU_ORTHOLOGUE AFUA_3G03445)-RELATED"/>
    <property type="match status" value="1"/>
</dbReference>
<dbReference type="InterPro" id="IPR036291">
    <property type="entry name" value="NAD(P)-bd_dom_sf"/>
</dbReference>
<dbReference type="EMBL" id="RQER01000011">
    <property type="protein sequence ID" value="TGJ98445.1"/>
    <property type="molecule type" value="Genomic_DNA"/>
</dbReference>
<dbReference type="Gene3D" id="3.40.50.720">
    <property type="entry name" value="NAD(P)-binding Rossmann-like Domain"/>
    <property type="match status" value="1"/>
</dbReference>
<accession>A0A5F1ZWP0</accession>
<name>A0A5F1ZWP0_9LEPT</name>
<dbReference type="InterPro" id="IPR057326">
    <property type="entry name" value="KR_dom"/>
</dbReference>
<dbReference type="OrthoDB" id="9803333at2"/>
<evidence type="ECO:0000256" key="2">
    <source>
        <dbReference type="ARBA" id="ARBA00023002"/>
    </source>
</evidence>
<evidence type="ECO:0000313" key="7">
    <source>
        <dbReference type="Proteomes" id="UP000297946"/>
    </source>
</evidence>
<dbReference type="AlphaFoldDB" id="A0A5F1ZWP0"/>
<protein>
    <submittedName>
        <fullName evidence="4">SDR family oxidoreductase</fullName>
    </submittedName>
</protein>
<reference evidence="6 7" key="2">
    <citation type="journal article" date="2019" name="PLoS Negl. Trop. Dis.">
        <title>Revisiting the worldwide diversity of Leptospira species in the environment.</title>
        <authorList>
            <person name="Vincent A.T."/>
            <person name="Schiettekatte O."/>
            <person name="Bourhy P."/>
            <person name="Veyrier F.J."/>
            <person name="Picardeau M."/>
        </authorList>
    </citation>
    <scope>NUCLEOTIDE SEQUENCE [LARGE SCALE GENOMIC DNA]</scope>
    <source>
        <strain evidence="6">201702690</strain>
        <strain evidence="4 7">SSW18</strain>
    </source>
</reference>
<proteinExistence type="inferred from homology"/>
<evidence type="ECO:0000313" key="6">
    <source>
        <dbReference type="Proteomes" id="UP000297273"/>
    </source>
</evidence>
<dbReference type="PANTHER" id="PTHR43669">
    <property type="entry name" value="5-KETO-D-GLUCONATE 5-REDUCTASE"/>
    <property type="match status" value="1"/>
</dbReference>
<keyword evidence="2" id="KW-0560">Oxidoreductase</keyword>
<dbReference type="FunFam" id="3.40.50.720:FF:000084">
    <property type="entry name" value="Short-chain dehydrogenase reductase"/>
    <property type="match status" value="1"/>
</dbReference>
<dbReference type="RefSeq" id="WP_135642336.1">
    <property type="nucleotide sequence ID" value="NZ_RQER01000011.1"/>
</dbReference>
<evidence type="ECO:0000313" key="5">
    <source>
        <dbReference type="EMBL" id="TGL43361.1"/>
    </source>
</evidence>
<comment type="similarity">
    <text evidence="1">Belongs to the short-chain dehydrogenases/reductases (SDR) family.</text>
</comment>
<dbReference type="SMART" id="SM00822">
    <property type="entry name" value="PKS_KR"/>
    <property type="match status" value="1"/>
</dbReference>
<gene>
    <name evidence="4" type="ORF">EHO57_17755</name>
    <name evidence="5" type="ORF">EHQ53_01615</name>
</gene>
<dbReference type="EMBL" id="RQGC01000001">
    <property type="protein sequence ID" value="TGL43361.1"/>
    <property type="molecule type" value="Genomic_DNA"/>
</dbReference>
<feature type="domain" description="Ketoreductase" evidence="3">
    <location>
        <begin position="6"/>
        <end position="182"/>
    </location>
</feature>
<dbReference type="Proteomes" id="UP000297273">
    <property type="component" value="Unassembled WGS sequence"/>
</dbReference>
<dbReference type="GO" id="GO:0016491">
    <property type="term" value="F:oxidoreductase activity"/>
    <property type="evidence" value="ECO:0007669"/>
    <property type="project" value="UniProtKB-KW"/>
</dbReference>
<dbReference type="PRINTS" id="PR00080">
    <property type="entry name" value="SDRFAMILY"/>
</dbReference>
<dbReference type="Proteomes" id="UP000297946">
    <property type="component" value="Unassembled WGS sequence"/>
</dbReference>
<dbReference type="Pfam" id="PF13561">
    <property type="entry name" value="adh_short_C2"/>
    <property type="match status" value="1"/>
</dbReference>
<evidence type="ECO:0000256" key="1">
    <source>
        <dbReference type="ARBA" id="ARBA00006484"/>
    </source>
</evidence>
<dbReference type="SUPFAM" id="SSF51735">
    <property type="entry name" value="NAD(P)-binding Rossmann-fold domains"/>
    <property type="match status" value="1"/>
</dbReference>